<reference evidence="2 3" key="1">
    <citation type="submission" date="2018-08" db="EMBL/GenBank/DDBJ databases">
        <title>Recombination of ecologically and evolutionarily significant loci maintains genetic cohesion in the Pseudomonas syringae species complex.</title>
        <authorList>
            <person name="Dillon M."/>
            <person name="Thakur S."/>
            <person name="Almeida R.N.D."/>
            <person name="Weir B.S."/>
            <person name="Guttman D.S."/>
        </authorList>
    </citation>
    <scope>NUCLEOTIDE SEQUENCE [LARGE SCALE GENOMIC DNA]</scope>
    <source>
        <strain evidence="2 3">ICMP 5019</strain>
    </source>
</reference>
<dbReference type="Proteomes" id="UP000272613">
    <property type="component" value="Unassembled WGS sequence"/>
</dbReference>
<protein>
    <submittedName>
        <fullName evidence="2">Uncharacterized protein</fullName>
    </submittedName>
</protein>
<organism evidence="2 3">
    <name type="scientific">Pseudomonas coronafaciens pv. garcae</name>
    <dbReference type="NCBI Taxonomy" id="251653"/>
    <lineage>
        <taxon>Bacteria</taxon>
        <taxon>Pseudomonadati</taxon>
        <taxon>Pseudomonadota</taxon>
        <taxon>Gammaproteobacteria</taxon>
        <taxon>Pseudomonadales</taxon>
        <taxon>Pseudomonadaceae</taxon>
        <taxon>Pseudomonas</taxon>
        <taxon>Pseudomonas coronafaciens</taxon>
    </lineage>
</organism>
<evidence type="ECO:0000313" key="3">
    <source>
        <dbReference type="Proteomes" id="UP000272613"/>
    </source>
</evidence>
<sequence>MRINGGQQQRFAVLEVQPETPQRKADAAQILRIDQANHPQGDEGNQEWGGNDQAPHPGQQKRRGNTEDQAAHQQSHQRHDGDVPEHRGPTHRVVAWGNFLFEHFVTGHKRSWSTRHAGAEHLPGRCAEEHRPTNYQQYANLLQVVHEGMRSVACRTGNQPLGT</sequence>
<gene>
    <name evidence="2" type="ORF">ALP74_200249</name>
</gene>
<proteinExistence type="predicted"/>
<evidence type="ECO:0000313" key="2">
    <source>
        <dbReference type="EMBL" id="RMR95959.1"/>
    </source>
</evidence>
<feature type="compositionally biased region" description="Basic and acidic residues" evidence="1">
    <location>
        <begin position="77"/>
        <end position="88"/>
    </location>
</feature>
<evidence type="ECO:0000256" key="1">
    <source>
        <dbReference type="SAM" id="MobiDB-lite"/>
    </source>
</evidence>
<feature type="region of interest" description="Disordered" evidence="1">
    <location>
        <begin position="1"/>
        <end position="89"/>
    </location>
</feature>
<feature type="compositionally biased region" description="Polar residues" evidence="1">
    <location>
        <begin position="1"/>
        <end position="10"/>
    </location>
</feature>
<dbReference type="EMBL" id="RBSH01000274">
    <property type="protein sequence ID" value="RMR95959.1"/>
    <property type="molecule type" value="Genomic_DNA"/>
</dbReference>
<name>A0AB37QJ91_9PSED</name>
<dbReference type="AlphaFoldDB" id="A0AB37QJ91"/>
<comment type="caution">
    <text evidence="2">The sequence shown here is derived from an EMBL/GenBank/DDBJ whole genome shotgun (WGS) entry which is preliminary data.</text>
</comment>
<accession>A0AB37QJ91</accession>